<keyword evidence="1" id="KW-0472">Membrane</keyword>
<dbReference type="OrthoDB" id="201504at2759"/>
<feature type="transmembrane region" description="Helical" evidence="1">
    <location>
        <begin position="142"/>
        <end position="165"/>
    </location>
</feature>
<sequence length="346" mass="38568">MESCGCPYTASAKAFAMRVYEEFPFGNISPNERKLFWSLVATSWLVTFVRQNGQRNYSIVDRLWPLLPAGLVVQWTWDSGVFSTDANTAAAAAVRGKALMAVALVLVWSVRLCYNSVRRGDYAWGAEDYRWLYVRKHMGSCWAVWEMFNLLFVSLFQISVVYLMAVPVRSLIWHSSTAAGGVSNKADDGYSGAEAMLLAAMVALLVGEAVADQQQYDLQMLKRKAAPETIDSTARRAEVEAGFVHTGLWRYSRHPNVFCEAAFWVTMGVFCARATGTELASVDAAWLLAGPLLLALLVQASVRLTEQISSAKYPLYRAYQMRTSRLLPMPPLSNEQVIGRAHRHQA</sequence>
<dbReference type="PANTHER" id="PTHR32251:SF23">
    <property type="entry name" value="3-OXO-5-ALPHA-STEROID 4-DEHYDROGENASE (DUF1295)"/>
    <property type="match status" value="1"/>
</dbReference>
<protein>
    <recommendedName>
        <fullName evidence="4">DUF1295-domain-containing protein</fullName>
    </recommendedName>
</protein>
<keyword evidence="1" id="KW-1133">Transmembrane helix</keyword>
<dbReference type="PANTHER" id="PTHR32251">
    <property type="entry name" value="3-OXO-5-ALPHA-STEROID 4-DEHYDROGENASE"/>
    <property type="match status" value="1"/>
</dbReference>
<dbReference type="EMBL" id="JANBOI010001093">
    <property type="protein sequence ID" value="KAJ1727452.1"/>
    <property type="molecule type" value="Genomic_DNA"/>
</dbReference>
<organism evidence="2 3">
    <name type="scientific">Coemansia biformis</name>
    <dbReference type="NCBI Taxonomy" id="1286918"/>
    <lineage>
        <taxon>Eukaryota</taxon>
        <taxon>Fungi</taxon>
        <taxon>Fungi incertae sedis</taxon>
        <taxon>Zoopagomycota</taxon>
        <taxon>Kickxellomycotina</taxon>
        <taxon>Kickxellomycetes</taxon>
        <taxon>Kickxellales</taxon>
        <taxon>Kickxellaceae</taxon>
        <taxon>Coemansia</taxon>
    </lineage>
</organism>
<keyword evidence="1" id="KW-0812">Transmembrane</keyword>
<dbReference type="Gene3D" id="1.20.120.1630">
    <property type="match status" value="1"/>
</dbReference>
<dbReference type="Proteomes" id="UP001143981">
    <property type="component" value="Unassembled WGS sequence"/>
</dbReference>
<gene>
    <name evidence="2" type="ORF">LPJ61_004559</name>
</gene>
<dbReference type="GO" id="GO:0016020">
    <property type="term" value="C:membrane"/>
    <property type="evidence" value="ECO:0007669"/>
    <property type="project" value="TreeGrafter"/>
</dbReference>
<dbReference type="InterPro" id="IPR010721">
    <property type="entry name" value="UstE-like"/>
</dbReference>
<dbReference type="Pfam" id="PF06966">
    <property type="entry name" value="DUF1295"/>
    <property type="match status" value="1"/>
</dbReference>
<evidence type="ECO:0008006" key="4">
    <source>
        <dbReference type="Google" id="ProtNLM"/>
    </source>
</evidence>
<accession>A0A9W7YAF7</accession>
<evidence type="ECO:0000313" key="2">
    <source>
        <dbReference type="EMBL" id="KAJ1727452.1"/>
    </source>
</evidence>
<evidence type="ECO:0000313" key="3">
    <source>
        <dbReference type="Proteomes" id="UP001143981"/>
    </source>
</evidence>
<comment type="caution">
    <text evidence="2">The sequence shown here is derived from an EMBL/GenBank/DDBJ whole genome shotgun (WGS) entry which is preliminary data.</text>
</comment>
<dbReference type="AlphaFoldDB" id="A0A9W7YAF7"/>
<keyword evidence="3" id="KW-1185">Reference proteome</keyword>
<feature type="transmembrane region" description="Helical" evidence="1">
    <location>
        <begin position="190"/>
        <end position="211"/>
    </location>
</feature>
<evidence type="ECO:0000256" key="1">
    <source>
        <dbReference type="SAM" id="Phobius"/>
    </source>
</evidence>
<name>A0A9W7YAF7_9FUNG</name>
<proteinExistence type="predicted"/>
<reference evidence="2" key="1">
    <citation type="submission" date="2022-07" db="EMBL/GenBank/DDBJ databases">
        <title>Phylogenomic reconstructions and comparative analyses of Kickxellomycotina fungi.</title>
        <authorList>
            <person name="Reynolds N.K."/>
            <person name="Stajich J.E."/>
            <person name="Barry K."/>
            <person name="Grigoriev I.V."/>
            <person name="Crous P."/>
            <person name="Smith M.E."/>
        </authorList>
    </citation>
    <scope>NUCLEOTIDE SEQUENCE</scope>
    <source>
        <strain evidence="2">BCRC 34381</strain>
    </source>
</reference>